<gene>
    <name evidence="1" type="ORF">K435DRAFT_213317</name>
</gene>
<accession>A0A4S8LT96</accession>
<dbReference type="EMBL" id="ML179284">
    <property type="protein sequence ID" value="THU92263.1"/>
    <property type="molecule type" value="Genomic_DNA"/>
</dbReference>
<dbReference type="OrthoDB" id="3063780at2759"/>
<keyword evidence="2" id="KW-1185">Reference proteome</keyword>
<evidence type="ECO:0000313" key="1">
    <source>
        <dbReference type="EMBL" id="THU92263.1"/>
    </source>
</evidence>
<evidence type="ECO:0000313" key="2">
    <source>
        <dbReference type="Proteomes" id="UP000297245"/>
    </source>
</evidence>
<sequence>MHPTYTPQNPKPSQYELTAMLGVLDILQNDPTLDFGPDYSQSNLQYIPYIGFGPTLNEDKWLRTLDTIASCLSTGNLGEQYAVSVKTNQRVSFLIAKTGKITAADDRAVQDFTFLVTNHISREKTSAVYVKDYIFPFLIRRCRRAMSYNIGHLLSSILSYNWDMALRRFSWERGIRHWTMEDFFPGSEEYRRRMRKRGRTVSVKEMVFMLVEDIIDVCRSPDLEFGSRDEEDVDRQTAEWQVGQAANAKDAHRIQVFHNLAHYCKVLRNSRFMGFLTSDDSIFLDPRMRVEAIRLQRRLKKICQYVYGVRKLVNNARRFSSRGTVLYEWIGEVEDDRTLKTKVSELGSGLSASSIHSLIDRALEQERHSPIQTSRILTRYPLLSDPSSYTPTPQIHPELKILLHFVLNGFSEFTDPYVSIPIGTDEPVCWCCAEWINTWMRSHNGQLSFVLNHLESKLSKDWAAPMSYGDKDIDNINWTVGRRVEKRFSAMIKNASKVSSSFDVRTTSWDVPESYIDPRLTCPSSPRSCPRPVSLSNFHFEMDSISSTPEIRLNGIPVKGDYMACPESFIRSDVGRDDDYLEFDEVPMEVEDEDPFFQGVVQMKGILQVIDDGSGKETKVNDFGSRVTYLCMSS</sequence>
<protein>
    <submittedName>
        <fullName evidence="1">Uncharacterized protein</fullName>
    </submittedName>
</protein>
<dbReference type="AlphaFoldDB" id="A0A4S8LT96"/>
<dbReference type="Proteomes" id="UP000297245">
    <property type="component" value="Unassembled WGS sequence"/>
</dbReference>
<organism evidence="1 2">
    <name type="scientific">Dendrothele bispora (strain CBS 962.96)</name>
    <dbReference type="NCBI Taxonomy" id="1314807"/>
    <lineage>
        <taxon>Eukaryota</taxon>
        <taxon>Fungi</taxon>
        <taxon>Dikarya</taxon>
        <taxon>Basidiomycota</taxon>
        <taxon>Agaricomycotina</taxon>
        <taxon>Agaricomycetes</taxon>
        <taxon>Agaricomycetidae</taxon>
        <taxon>Agaricales</taxon>
        <taxon>Agaricales incertae sedis</taxon>
        <taxon>Dendrothele</taxon>
    </lineage>
</organism>
<reference evidence="1 2" key="1">
    <citation type="journal article" date="2019" name="Nat. Ecol. Evol.">
        <title>Megaphylogeny resolves global patterns of mushroom evolution.</title>
        <authorList>
            <person name="Varga T."/>
            <person name="Krizsan K."/>
            <person name="Foldi C."/>
            <person name="Dima B."/>
            <person name="Sanchez-Garcia M."/>
            <person name="Sanchez-Ramirez S."/>
            <person name="Szollosi G.J."/>
            <person name="Szarkandi J.G."/>
            <person name="Papp V."/>
            <person name="Albert L."/>
            <person name="Andreopoulos W."/>
            <person name="Angelini C."/>
            <person name="Antonin V."/>
            <person name="Barry K.W."/>
            <person name="Bougher N.L."/>
            <person name="Buchanan P."/>
            <person name="Buyck B."/>
            <person name="Bense V."/>
            <person name="Catcheside P."/>
            <person name="Chovatia M."/>
            <person name="Cooper J."/>
            <person name="Damon W."/>
            <person name="Desjardin D."/>
            <person name="Finy P."/>
            <person name="Geml J."/>
            <person name="Haridas S."/>
            <person name="Hughes K."/>
            <person name="Justo A."/>
            <person name="Karasinski D."/>
            <person name="Kautmanova I."/>
            <person name="Kiss B."/>
            <person name="Kocsube S."/>
            <person name="Kotiranta H."/>
            <person name="LaButti K.M."/>
            <person name="Lechner B.E."/>
            <person name="Liimatainen K."/>
            <person name="Lipzen A."/>
            <person name="Lukacs Z."/>
            <person name="Mihaltcheva S."/>
            <person name="Morgado L.N."/>
            <person name="Niskanen T."/>
            <person name="Noordeloos M.E."/>
            <person name="Ohm R.A."/>
            <person name="Ortiz-Santana B."/>
            <person name="Ovrebo C."/>
            <person name="Racz N."/>
            <person name="Riley R."/>
            <person name="Savchenko A."/>
            <person name="Shiryaev A."/>
            <person name="Soop K."/>
            <person name="Spirin V."/>
            <person name="Szebenyi C."/>
            <person name="Tomsovsky M."/>
            <person name="Tulloss R.E."/>
            <person name="Uehling J."/>
            <person name="Grigoriev I.V."/>
            <person name="Vagvolgyi C."/>
            <person name="Papp T."/>
            <person name="Martin F.M."/>
            <person name="Miettinen O."/>
            <person name="Hibbett D.S."/>
            <person name="Nagy L.G."/>
        </authorList>
    </citation>
    <scope>NUCLEOTIDE SEQUENCE [LARGE SCALE GENOMIC DNA]</scope>
    <source>
        <strain evidence="1 2">CBS 962.96</strain>
    </source>
</reference>
<name>A0A4S8LT96_DENBC</name>
<proteinExistence type="predicted"/>